<dbReference type="EMBL" id="CAUYUJ010005513">
    <property type="protein sequence ID" value="CAK0813911.1"/>
    <property type="molecule type" value="Genomic_DNA"/>
</dbReference>
<organism evidence="2 3">
    <name type="scientific">Prorocentrum cordatum</name>
    <dbReference type="NCBI Taxonomy" id="2364126"/>
    <lineage>
        <taxon>Eukaryota</taxon>
        <taxon>Sar</taxon>
        <taxon>Alveolata</taxon>
        <taxon>Dinophyceae</taxon>
        <taxon>Prorocentrales</taxon>
        <taxon>Prorocentraceae</taxon>
        <taxon>Prorocentrum</taxon>
    </lineage>
</organism>
<feature type="chain" id="PRO_5046067211" evidence="1">
    <location>
        <begin position="24"/>
        <end position="392"/>
    </location>
</feature>
<dbReference type="Proteomes" id="UP001189429">
    <property type="component" value="Unassembled WGS sequence"/>
</dbReference>
<gene>
    <name evidence="2" type="ORF">PCOR1329_LOCUS17684</name>
</gene>
<keyword evidence="1" id="KW-0732">Signal</keyword>
<accession>A0ABN9R8T8</accession>
<comment type="caution">
    <text evidence="2">The sequence shown here is derived from an EMBL/GenBank/DDBJ whole genome shotgun (WGS) entry which is preliminary data.</text>
</comment>
<sequence length="392" mass="41285">MAPRAEWLGWRRAALACTAWVLAGTGGSDRRGPAFAPPAGAPAASARGASARPALGALALGSAVAVRAAGLAVQRCWATARATSQGPRPGARARPPRQGIYCAAEASGATGISAPGPLGLKAWRALPSEHPDNLAKLLRDQYNDIVLEEIDATPLRSTVVLPLPSVAVPCVGQVRKTRLSWEQARVAWSAAEGFLACVPLIRESMALPRGGVGVELLSTEADGGEDGVLATLRGVTCLRLLDRANLDDGSPQRRLVQEVCEWSGDQPSSAAAQRAMEELARLESLFRACGELQERTGIWGAGDLRSRSLAELTDAAQNTMDGVFMAGLGDGAGDSVHAAAQRRLALAGHAAVSALASKREEFLCDPTRTLERIRRLSKFLSLMEDVLRRRVG</sequence>
<protein>
    <submittedName>
        <fullName evidence="2">Uncharacterized protein</fullName>
    </submittedName>
</protein>
<evidence type="ECO:0000313" key="2">
    <source>
        <dbReference type="EMBL" id="CAK0813911.1"/>
    </source>
</evidence>
<proteinExistence type="predicted"/>
<feature type="signal peptide" evidence="1">
    <location>
        <begin position="1"/>
        <end position="23"/>
    </location>
</feature>
<reference evidence="2" key="1">
    <citation type="submission" date="2023-10" db="EMBL/GenBank/DDBJ databases">
        <authorList>
            <person name="Chen Y."/>
            <person name="Shah S."/>
            <person name="Dougan E. K."/>
            <person name="Thang M."/>
            <person name="Chan C."/>
        </authorList>
    </citation>
    <scope>NUCLEOTIDE SEQUENCE [LARGE SCALE GENOMIC DNA]</scope>
</reference>
<evidence type="ECO:0000256" key="1">
    <source>
        <dbReference type="SAM" id="SignalP"/>
    </source>
</evidence>
<evidence type="ECO:0000313" key="3">
    <source>
        <dbReference type="Proteomes" id="UP001189429"/>
    </source>
</evidence>
<keyword evidence="3" id="KW-1185">Reference proteome</keyword>
<name>A0ABN9R8T8_9DINO</name>